<keyword evidence="1" id="KW-0472">Membrane</keyword>
<feature type="transmembrane region" description="Helical" evidence="1">
    <location>
        <begin position="251"/>
        <end position="273"/>
    </location>
</feature>
<proteinExistence type="predicted"/>
<sequence length="310" mass="34793">MALNTVDPLLYIPVDREGKMVVYHYVLVGTLAVLFFDLLDSSIEDYTLFTQKRWTLITLLYATSRSSTVAFVLLDVLSQLALPGKCQFWRMSSTVFFILAHTSTSAIFLVRASVVYNEVRRAIAFFAVAWVVAACSFIVTLSKTTSKHLGPSHFCLTSINEQYMMVAIFVQCAYDTLLCGAITYKLAVESRDTSTPGKWRPWRLPVTMNFHRLEQRFLQDSQTFYLLTICFKIPEIIIYFVLAATHGVPSAPVMVIMAFPDTAITSIIAGRVYRKMKLGRPGLMEGAITMETLDLDRLSVTSITTGSQPV</sequence>
<comment type="caution">
    <text evidence="2">The sequence shown here is derived from an EMBL/GenBank/DDBJ whole genome shotgun (WGS) entry which is preliminary data.</text>
</comment>
<evidence type="ECO:0000313" key="3">
    <source>
        <dbReference type="Proteomes" id="UP000807306"/>
    </source>
</evidence>
<feature type="transmembrane region" description="Helical" evidence="1">
    <location>
        <begin position="59"/>
        <end position="82"/>
    </location>
</feature>
<dbReference type="OrthoDB" id="3038990at2759"/>
<feature type="transmembrane region" description="Helical" evidence="1">
    <location>
        <begin position="20"/>
        <end position="39"/>
    </location>
</feature>
<dbReference type="Proteomes" id="UP000807306">
    <property type="component" value="Unassembled WGS sequence"/>
</dbReference>
<evidence type="ECO:0000313" key="2">
    <source>
        <dbReference type="EMBL" id="KAF9528980.1"/>
    </source>
</evidence>
<feature type="transmembrane region" description="Helical" evidence="1">
    <location>
        <begin position="88"/>
        <end position="110"/>
    </location>
</feature>
<keyword evidence="1" id="KW-0812">Transmembrane</keyword>
<keyword evidence="1" id="KW-1133">Transmembrane helix</keyword>
<keyword evidence="3" id="KW-1185">Reference proteome</keyword>
<dbReference type="EMBL" id="MU157849">
    <property type="protein sequence ID" value="KAF9528980.1"/>
    <property type="molecule type" value="Genomic_DNA"/>
</dbReference>
<name>A0A9P6JQX5_9AGAR</name>
<protein>
    <submittedName>
        <fullName evidence="2">Uncharacterized protein</fullName>
    </submittedName>
</protein>
<evidence type="ECO:0000256" key="1">
    <source>
        <dbReference type="SAM" id="Phobius"/>
    </source>
</evidence>
<dbReference type="AlphaFoldDB" id="A0A9P6JQX5"/>
<feature type="transmembrane region" description="Helical" evidence="1">
    <location>
        <begin position="122"/>
        <end position="142"/>
    </location>
</feature>
<feature type="transmembrane region" description="Helical" evidence="1">
    <location>
        <begin position="162"/>
        <end position="184"/>
    </location>
</feature>
<gene>
    <name evidence="2" type="ORF">CPB83DRAFT_893940</name>
</gene>
<accession>A0A9P6JQX5</accession>
<reference evidence="2" key="1">
    <citation type="submission" date="2020-11" db="EMBL/GenBank/DDBJ databases">
        <authorList>
            <consortium name="DOE Joint Genome Institute"/>
            <person name="Ahrendt S."/>
            <person name="Riley R."/>
            <person name="Andreopoulos W."/>
            <person name="Labutti K."/>
            <person name="Pangilinan J."/>
            <person name="Ruiz-Duenas F.J."/>
            <person name="Barrasa J.M."/>
            <person name="Sanchez-Garcia M."/>
            <person name="Camarero S."/>
            <person name="Miyauchi S."/>
            <person name="Serrano A."/>
            <person name="Linde D."/>
            <person name="Babiker R."/>
            <person name="Drula E."/>
            <person name="Ayuso-Fernandez I."/>
            <person name="Pacheco R."/>
            <person name="Padilla G."/>
            <person name="Ferreira P."/>
            <person name="Barriuso J."/>
            <person name="Kellner H."/>
            <person name="Castanera R."/>
            <person name="Alfaro M."/>
            <person name="Ramirez L."/>
            <person name="Pisabarro A.G."/>
            <person name="Kuo A."/>
            <person name="Tritt A."/>
            <person name="Lipzen A."/>
            <person name="He G."/>
            <person name="Yan M."/>
            <person name="Ng V."/>
            <person name="Cullen D."/>
            <person name="Martin F."/>
            <person name="Rosso M.-N."/>
            <person name="Henrissat B."/>
            <person name="Hibbett D."/>
            <person name="Martinez A.T."/>
            <person name="Grigoriev I.V."/>
        </authorList>
    </citation>
    <scope>NUCLEOTIDE SEQUENCE</scope>
    <source>
        <strain evidence="2">CBS 506.95</strain>
    </source>
</reference>
<organism evidence="2 3">
    <name type="scientific">Crepidotus variabilis</name>
    <dbReference type="NCBI Taxonomy" id="179855"/>
    <lineage>
        <taxon>Eukaryota</taxon>
        <taxon>Fungi</taxon>
        <taxon>Dikarya</taxon>
        <taxon>Basidiomycota</taxon>
        <taxon>Agaricomycotina</taxon>
        <taxon>Agaricomycetes</taxon>
        <taxon>Agaricomycetidae</taxon>
        <taxon>Agaricales</taxon>
        <taxon>Agaricineae</taxon>
        <taxon>Crepidotaceae</taxon>
        <taxon>Crepidotus</taxon>
    </lineage>
</organism>
<feature type="transmembrane region" description="Helical" evidence="1">
    <location>
        <begin position="224"/>
        <end position="245"/>
    </location>
</feature>